<accession>A0ABP9JW59</accession>
<keyword evidence="3" id="KW-1185">Reference proteome</keyword>
<feature type="region of interest" description="Disordered" evidence="1">
    <location>
        <begin position="1"/>
        <end position="20"/>
    </location>
</feature>
<protein>
    <submittedName>
        <fullName evidence="2">Protein-L-isoaspartate O-methyltransferase</fullName>
    </submittedName>
</protein>
<organism evidence="2 3">
    <name type="scientific">Erythrobacter westpacificensis</name>
    <dbReference type="NCBI Taxonomy" id="1055231"/>
    <lineage>
        <taxon>Bacteria</taxon>
        <taxon>Pseudomonadati</taxon>
        <taxon>Pseudomonadota</taxon>
        <taxon>Alphaproteobacteria</taxon>
        <taxon>Sphingomonadales</taxon>
        <taxon>Erythrobacteraceae</taxon>
        <taxon>Erythrobacter/Porphyrobacter group</taxon>
        <taxon>Erythrobacter</taxon>
    </lineage>
</organism>
<reference evidence="3" key="1">
    <citation type="journal article" date="2019" name="Int. J. Syst. Evol. Microbiol.">
        <title>The Global Catalogue of Microorganisms (GCM) 10K type strain sequencing project: providing services to taxonomists for standard genome sequencing and annotation.</title>
        <authorList>
            <consortium name="The Broad Institute Genomics Platform"/>
            <consortium name="The Broad Institute Genome Sequencing Center for Infectious Disease"/>
            <person name="Wu L."/>
            <person name="Ma J."/>
        </authorList>
    </citation>
    <scope>NUCLEOTIDE SEQUENCE [LARGE SCALE GENOMIC DNA]</scope>
    <source>
        <strain evidence="3">JCM 18014</strain>
    </source>
</reference>
<dbReference type="Pfam" id="PF01135">
    <property type="entry name" value="PCMT"/>
    <property type="match status" value="1"/>
</dbReference>
<dbReference type="SUPFAM" id="SSF53335">
    <property type="entry name" value="S-adenosyl-L-methionine-dependent methyltransferases"/>
    <property type="match status" value="1"/>
</dbReference>
<comment type="caution">
    <text evidence="2">The sequence shown here is derived from an EMBL/GenBank/DDBJ whole genome shotgun (WGS) entry which is preliminary data.</text>
</comment>
<evidence type="ECO:0000313" key="3">
    <source>
        <dbReference type="Proteomes" id="UP001500518"/>
    </source>
</evidence>
<evidence type="ECO:0000256" key="1">
    <source>
        <dbReference type="SAM" id="MobiDB-lite"/>
    </source>
</evidence>
<dbReference type="Gene3D" id="3.40.50.150">
    <property type="entry name" value="Vaccinia Virus protein VP39"/>
    <property type="match status" value="1"/>
</dbReference>
<dbReference type="EMBL" id="BAABHV010000001">
    <property type="protein sequence ID" value="GAA5045906.1"/>
    <property type="molecule type" value="Genomic_DNA"/>
</dbReference>
<name>A0ABP9JW59_9SPHN</name>
<dbReference type="RefSeq" id="WP_346031172.1">
    <property type="nucleotide sequence ID" value="NZ_BAABHV010000001.1"/>
</dbReference>
<gene>
    <name evidence="2" type="ORF">GCM10023208_00860</name>
</gene>
<evidence type="ECO:0000313" key="2">
    <source>
        <dbReference type="EMBL" id="GAA5045906.1"/>
    </source>
</evidence>
<proteinExistence type="predicted"/>
<dbReference type="InterPro" id="IPR029063">
    <property type="entry name" value="SAM-dependent_MTases_sf"/>
</dbReference>
<sequence length="205" mass="21740">MISDPLDSAEAANSTQHRARRAMIDSQLRTSGVNTPFVIRRMGEVSREDFVPAASKGVAYVDRAIKLENGSWLPAPLVQGKMLEEAAPSGDEKAIVVDAGSGYLAELFRPLVAELTVISPEEAVGKGTKGKGADLLVIDGAVEEIPAALARRLADGAKIVTGMVSKGVTRVAVGRKSESGVSLMPVYDIGIPQLHEFDKPKGWSF</sequence>
<dbReference type="Proteomes" id="UP001500518">
    <property type="component" value="Unassembled WGS sequence"/>
</dbReference>